<accession>A0AA88HNU5</accession>
<dbReference type="EC" id="3.6.4.6" evidence="4"/>
<evidence type="ECO:0000313" key="6">
    <source>
        <dbReference type="EMBL" id="KAK2708992.1"/>
    </source>
</evidence>
<dbReference type="AlphaFoldDB" id="A0AA88HNU5"/>
<dbReference type="GO" id="GO:0005524">
    <property type="term" value="F:ATP binding"/>
    <property type="evidence" value="ECO:0007669"/>
    <property type="project" value="UniProtKB-UniRule"/>
</dbReference>
<dbReference type="GO" id="GO:0006891">
    <property type="term" value="P:intra-Golgi vesicle-mediated transport"/>
    <property type="evidence" value="ECO:0007669"/>
    <property type="project" value="TreeGrafter"/>
</dbReference>
<keyword evidence="4" id="KW-0479">Metal-binding</keyword>
<dbReference type="GO" id="GO:0035494">
    <property type="term" value="P:SNARE complex disassembly"/>
    <property type="evidence" value="ECO:0007669"/>
    <property type="project" value="InterPro"/>
</dbReference>
<dbReference type="InterPro" id="IPR003593">
    <property type="entry name" value="AAA+_ATPase"/>
</dbReference>
<comment type="subcellular location">
    <subcellularLocation>
        <location evidence="4">Cytoplasm</location>
    </subcellularLocation>
</comment>
<gene>
    <name evidence="6" type="ORF">QYM36_014578</name>
</gene>
<sequence>MEADQVDELQEKLGIKVQIEIDFPDEAGRVKILNEYTEVMKNNHILDPDVNIGELASLTKNFSVVELAALVQAAFSWTLFRSVKMSTKEEDEFETIPDIDNVSLTRDDFFDALLEPEEVEVEFEIDHDGVNTISLTMDDFKNALDHDVKPALGYDYHLINQYQNGGIIKWCEEIPTIIKTGENLIKQVKNGSHGSLVIVVLEGKPQAGKTALAAYIAKSSNFSYIKVCASENMGILIQDDRRRAIKKCFDDAYRSQFSCILIDEIEELLGYSPIGPKYDEDILSDLNILLRKKPPKGRKLLVICTRSIWSDSDKSGIKHLFTNCQSPKNVKESQFPKVSIVKVPNIEKVDQIVYVLKRSEMFSLEDCNQIREEIGERRFSVGIKRLLFLLDLSSVKRQPKRLIEILENQGILKDVDEE</sequence>
<dbReference type="GO" id="GO:0043001">
    <property type="term" value="P:Golgi to plasma membrane protein transport"/>
    <property type="evidence" value="ECO:0007669"/>
    <property type="project" value="TreeGrafter"/>
</dbReference>
<keyword evidence="2 4" id="KW-0547">Nucleotide-binding</keyword>
<dbReference type="InterPro" id="IPR039812">
    <property type="entry name" value="Vesicle-fus_ATPase"/>
</dbReference>
<keyword evidence="4" id="KW-0813">Transport</keyword>
<comment type="similarity">
    <text evidence="1 4">Belongs to the AAA ATPase family.</text>
</comment>
<keyword evidence="4" id="KW-0963">Cytoplasm</keyword>
<comment type="catalytic activity">
    <reaction evidence="4">
        <text>ATP + H2O = ADP + phosphate + H(+)</text>
        <dbReference type="Rhea" id="RHEA:13065"/>
        <dbReference type="ChEBI" id="CHEBI:15377"/>
        <dbReference type="ChEBI" id="CHEBI:15378"/>
        <dbReference type="ChEBI" id="CHEBI:30616"/>
        <dbReference type="ChEBI" id="CHEBI:43474"/>
        <dbReference type="ChEBI" id="CHEBI:456216"/>
        <dbReference type="EC" id="3.6.4.6"/>
    </reaction>
</comment>
<evidence type="ECO:0000256" key="1">
    <source>
        <dbReference type="ARBA" id="ARBA00006914"/>
    </source>
</evidence>
<evidence type="ECO:0000259" key="5">
    <source>
        <dbReference type="SMART" id="SM00382"/>
    </source>
</evidence>
<dbReference type="GO" id="GO:0046872">
    <property type="term" value="F:metal ion binding"/>
    <property type="evidence" value="ECO:0007669"/>
    <property type="project" value="UniProtKB-UniRule"/>
</dbReference>
<dbReference type="PANTHER" id="PTHR23078">
    <property type="entry name" value="VESICULAR-FUSION PROTEIN NSF"/>
    <property type="match status" value="1"/>
</dbReference>
<dbReference type="Proteomes" id="UP001187531">
    <property type="component" value="Unassembled WGS sequence"/>
</dbReference>
<dbReference type="Pfam" id="PF21964">
    <property type="entry name" value="NSF_ATPase_lid"/>
    <property type="match status" value="1"/>
</dbReference>
<dbReference type="FunFam" id="3.40.50.300:FF:000166">
    <property type="entry name" value="vesicle-fusing ATPase isoform X1"/>
    <property type="match status" value="1"/>
</dbReference>
<dbReference type="Gene3D" id="3.40.50.300">
    <property type="entry name" value="P-loop containing nucleotide triphosphate hydrolases"/>
    <property type="match status" value="1"/>
</dbReference>
<dbReference type="GO" id="GO:0005795">
    <property type="term" value="C:Golgi stack"/>
    <property type="evidence" value="ECO:0007669"/>
    <property type="project" value="TreeGrafter"/>
</dbReference>
<proteinExistence type="inferred from homology"/>
<comment type="function">
    <text evidence="4">Required for vesicle-mediated transport. Catalyzes the fusion of transport vesicles within the Golgi cisternae. Is also required for transport from the endoplasmic reticulum to the Golgi stack. Seems to function as a fusion protein required for the delivery of cargo proteins to all compartments of the Golgi stack independent of vesicle origin.</text>
</comment>
<dbReference type="InterPro" id="IPR027417">
    <property type="entry name" value="P-loop_NTPase"/>
</dbReference>
<feature type="domain" description="AAA+ ATPase" evidence="5">
    <location>
        <begin position="195"/>
        <end position="331"/>
    </location>
</feature>
<keyword evidence="4" id="KW-0653">Protein transport</keyword>
<dbReference type="EMBL" id="JAVRJZ010000018">
    <property type="protein sequence ID" value="KAK2708992.1"/>
    <property type="molecule type" value="Genomic_DNA"/>
</dbReference>
<organism evidence="6 7">
    <name type="scientific">Artemia franciscana</name>
    <name type="common">Brine shrimp</name>
    <name type="synonym">Artemia sanfranciscana</name>
    <dbReference type="NCBI Taxonomy" id="6661"/>
    <lineage>
        <taxon>Eukaryota</taxon>
        <taxon>Metazoa</taxon>
        <taxon>Ecdysozoa</taxon>
        <taxon>Arthropoda</taxon>
        <taxon>Crustacea</taxon>
        <taxon>Branchiopoda</taxon>
        <taxon>Anostraca</taxon>
        <taxon>Artemiidae</taxon>
        <taxon>Artemia</taxon>
    </lineage>
</organism>
<evidence type="ECO:0000256" key="4">
    <source>
        <dbReference type="RuleBase" id="RU367045"/>
    </source>
</evidence>
<keyword evidence="3 4" id="KW-0067">ATP-binding</keyword>
<keyword evidence="4" id="KW-0931">ER-Golgi transport</keyword>
<comment type="caution">
    <text evidence="6">The sequence shown here is derived from an EMBL/GenBank/DDBJ whole genome shotgun (WGS) entry which is preliminary data.</text>
</comment>
<reference evidence="6" key="1">
    <citation type="submission" date="2023-07" db="EMBL/GenBank/DDBJ databases">
        <title>Chromosome-level genome assembly of Artemia franciscana.</title>
        <authorList>
            <person name="Jo E."/>
        </authorList>
    </citation>
    <scope>NUCLEOTIDE SEQUENCE</scope>
    <source>
        <tissue evidence="6">Whole body</tissue>
    </source>
</reference>
<protein>
    <recommendedName>
        <fullName evidence="4">Vesicle-fusing ATPase</fullName>
        <ecNumber evidence="4">3.6.4.6</ecNumber>
    </recommendedName>
</protein>
<dbReference type="Pfam" id="PF00004">
    <property type="entry name" value="AAA"/>
    <property type="match status" value="1"/>
</dbReference>
<dbReference type="Gene3D" id="1.10.8.60">
    <property type="match status" value="2"/>
</dbReference>
<dbReference type="InterPro" id="IPR054419">
    <property type="entry name" value="NSF_ATPase_lid"/>
</dbReference>
<dbReference type="SUPFAM" id="SSF52540">
    <property type="entry name" value="P-loop containing nucleoside triphosphate hydrolases"/>
    <property type="match status" value="2"/>
</dbReference>
<keyword evidence="4" id="KW-0460">Magnesium</keyword>
<dbReference type="SMART" id="SM00382">
    <property type="entry name" value="AAA"/>
    <property type="match status" value="1"/>
</dbReference>
<evidence type="ECO:0000256" key="2">
    <source>
        <dbReference type="ARBA" id="ARBA00022741"/>
    </source>
</evidence>
<dbReference type="GO" id="GO:0016887">
    <property type="term" value="F:ATP hydrolysis activity"/>
    <property type="evidence" value="ECO:0007669"/>
    <property type="project" value="InterPro"/>
</dbReference>
<evidence type="ECO:0000256" key="3">
    <source>
        <dbReference type="ARBA" id="ARBA00022840"/>
    </source>
</evidence>
<comment type="cofactor">
    <cofactor evidence="4">
        <name>Mg(2+)</name>
        <dbReference type="ChEBI" id="CHEBI:18420"/>
    </cofactor>
    <text evidence="4">Binds 1 Mg(2+) ion per subunit.</text>
</comment>
<name>A0AA88HNU5_ARTSF</name>
<dbReference type="InterPro" id="IPR003959">
    <property type="entry name" value="ATPase_AAA_core"/>
</dbReference>
<keyword evidence="7" id="KW-1185">Reference proteome</keyword>
<keyword evidence="4" id="KW-0378">Hydrolase</keyword>
<dbReference type="PANTHER" id="PTHR23078:SF3">
    <property type="entry name" value="VESICLE-FUSING ATPASE"/>
    <property type="match status" value="1"/>
</dbReference>
<evidence type="ECO:0000313" key="7">
    <source>
        <dbReference type="Proteomes" id="UP001187531"/>
    </source>
</evidence>